<dbReference type="Pfam" id="PF21419">
    <property type="entry name" value="RoxA-like_Cyt-c"/>
    <property type="match status" value="1"/>
</dbReference>
<dbReference type="PROSITE" id="PS51007">
    <property type="entry name" value="CYTC"/>
    <property type="match status" value="2"/>
</dbReference>
<evidence type="ECO:0000256" key="2">
    <source>
        <dbReference type="ARBA" id="ARBA00022723"/>
    </source>
</evidence>
<keyword evidence="1 4" id="KW-0349">Heme</keyword>
<gene>
    <name evidence="7" type="ORF">B4109_2439</name>
</gene>
<dbReference type="PANTHER" id="PTHR47197">
    <property type="entry name" value="PROTEIN NIRF"/>
    <property type="match status" value="1"/>
</dbReference>
<dbReference type="PATRIC" id="fig|1422.18.peg.1613"/>
<proteinExistence type="predicted"/>
<evidence type="ECO:0000256" key="5">
    <source>
        <dbReference type="SAM" id="MobiDB-lite"/>
    </source>
</evidence>
<evidence type="ECO:0000256" key="4">
    <source>
        <dbReference type="PROSITE-ProRule" id="PRU00433"/>
    </source>
</evidence>
<dbReference type="Proteomes" id="UP000075424">
    <property type="component" value="Unassembled WGS sequence"/>
</dbReference>
<dbReference type="InterPro" id="IPR036909">
    <property type="entry name" value="Cyt_c-like_dom_sf"/>
</dbReference>
<accession>A0A150MB72</accession>
<evidence type="ECO:0000313" key="7">
    <source>
        <dbReference type="EMBL" id="KYD21492.1"/>
    </source>
</evidence>
<feature type="compositionally biased region" description="Basic and acidic residues" evidence="5">
    <location>
        <begin position="589"/>
        <end position="600"/>
    </location>
</feature>
<reference evidence="7 8" key="1">
    <citation type="submission" date="2016-01" db="EMBL/GenBank/DDBJ databases">
        <title>Draft Genome Sequences of Seven Thermophilic Sporeformers Isolated from Foods.</title>
        <authorList>
            <person name="Berendsen E.M."/>
            <person name="Wells-Bennik M.H."/>
            <person name="Krawcyk A.O."/>
            <person name="De Jong A."/>
            <person name="Holsappel S."/>
            <person name="Eijlander R.T."/>
            <person name="Kuipers O.P."/>
        </authorList>
    </citation>
    <scope>NUCLEOTIDE SEQUENCE [LARGE SCALE GENOMIC DNA]</scope>
    <source>
        <strain evidence="7 8">B4109</strain>
    </source>
</reference>
<feature type="region of interest" description="Disordered" evidence="5">
    <location>
        <begin position="585"/>
        <end position="613"/>
    </location>
</feature>
<dbReference type="PANTHER" id="PTHR47197:SF3">
    <property type="entry name" value="DIHYDRO-HEME D1 DEHYDROGENASE"/>
    <property type="match status" value="1"/>
</dbReference>
<dbReference type="PROSITE" id="PS51257">
    <property type="entry name" value="PROKAR_LIPOPROTEIN"/>
    <property type="match status" value="1"/>
</dbReference>
<dbReference type="GO" id="GO:0046872">
    <property type="term" value="F:metal ion binding"/>
    <property type="evidence" value="ECO:0007669"/>
    <property type="project" value="UniProtKB-KW"/>
</dbReference>
<dbReference type="Gene3D" id="1.10.760.10">
    <property type="entry name" value="Cytochrome c-like domain"/>
    <property type="match status" value="2"/>
</dbReference>
<dbReference type="AlphaFoldDB" id="A0A150MB72"/>
<dbReference type="SUPFAM" id="SSF46626">
    <property type="entry name" value="Cytochrome c"/>
    <property type="match status" value="2"/>
</dbReference>
<feature type="domain" description="Cytochrome c" evidence="6">
    <location>
        <begin position="403"/>
        <end position="518"/>
    </location>
</feature>
<feature type="domain" description="Cytochrome c" evidence="6">
    <location>
        <begin position="536"/>
        <end position="665"/>
    </location>
</feature>
<name>A0A150MB72_GEOSE</name>
<dbReference type="Pfam" id="PF10282">
    <property type="entry name" value="Lactonase"/>
    <property type="match status" value="2"/>
</dbReference>
<evidence type="ECO:0000256" key="3">
    <source>
        <dbReference type="ARBA" id="ARBA00023004"/>
    </source>
</evidence>
<evidence type="ECO:0000259" key="6">
    <source>
        <dbReference type="PROSITE" id="PS51007"/>
    </source>
</evidence>
<dbReference type="InterPro" id="IPR011045">
    <property type="entry name" value="N2O_reductase_N"/>
</dbReference>
<dbReference type="NCBIfam" id="TIGR02276">
    <property type="entry name" value="beta_rpt_yvtn"/>
    <property type="match status" value="2"/>
</dbReference>
<dbReference type="InterPro" id="IPR051200">
    <property type="entry name" value="Host-pathogen_enzymatic-act"/>
</dbReference>
<dbReference type="InterPro" id="IPR019405">
    <property type="entry name" value="Lactonase_7-beta_prop"/>
</dbReference>
<evidence type="ECO:0000313" key="8">
    <source>
        <dbReference type="Proteomes" id="UP000075424"/>
    </source>
</evidence>
<keyword evidence="3 4" id="KW-0408">Iron</keyword>
<dbReference type="InterPro" id="IPR011964">
    <property type="entry name" value="YVTN_b-propeller_repeat"/>
</dbReference>
<dbReference type="Gene3D" id="2.130.10.10">
    <property type="entry name" value="YVTN repeat-like/Quinoprotein amine dehydrogenase"/>
    <property type="match status" value="2"/>
</dbReference>
<sequence length="665" mass="72873">MVIIFVKKRGNIEMRKWWFAAAIAALLAGCQDEKAWHEQPKVVRHAPAHGDNIAVSSDGRYVYTANIDVDTVTIINAKTKTKEAEIPVGREPRQLALSPDGRTLYVSCMYDDEVDVVSLDKRTVVDRWKTGIEPFGIVTSPDGEEVYVANYRSGTVSVFDAESGKRIKDIQVGDRPRALALTADGRKLYVTQYLAAKVTVIDTKKRRAVKEIALAPSPDKADRKKSQGIPNTLEQIVIAPDGKKAYIPHLLTNIDTPIQFEETVFPAISVIDVTNDVELPDERKELFAAINVTDVHNETIIVSNPYDVAFSPDGGKAYAVMSGSEDLVVFDLRRGGKATQILRRIQGNNPRGIAISPDGKTLYVHNAMSHDLAVIKTGGKSPYAKAKQESGTIRLIAKDSLSPLVREGKTIFYSANSDEFAINITGNNWMSCASCHSDGDINGLTLMTAKGPRNVPSNILTTKTGLFMWDGSRDDFTDYIHTVQGEMGGMTAIDPSKPLPPNVQHMFDAILAYLNDPRSFPVPKSPYRKADGSLTAEAKEGERLFNGKGNCLSCHGGEYFTDSVKAVGPDGKLTTANTAYLHDIGTANPKDRASKGDARARFTNPRTPKQWDTPTLRGVWATAPYLHDGSAKTIEEAIRRHRTKEMQTLTPGEIAAIAAYVRSLQ</sequence>
<dbReference type="SUPFAM" id="SSF50974">
    <property type="entry name" value="Nitrous oxide reductase, N-terminal domain"/>
    <property type="match status" value="1"/>
</dbReference>
<protein>
    <recommendedName>
        <fullName evidence="6">Cytochrome c domain-containing protein</fullName>
    </recommendedName>
</protein>
<comment type="caution">
    <text evidence="7">The sequence shown here is derived from an EMBL/GenBank/DDBJ whole genome shotgun (WGS) entry which is preliminary data.</text>
</comment>
<organism evidence="7 8">
    <name type="scientific">Geobacillus stearothermophilus</name>
    <name type="common">Bacillus stearothermophilus</name>
    <dbReference type="NCBI Taxonomy" id="1422"/>
    <lineage>
        <taxon>Bacteria</taxon>
        <taxon>Bacillati</taxon>
        <taxon>Bacillota</taxon>
        <taxon>Bacilli</taxon>
        <taxon>Bacillales</taxon>
        <taxon>Anoxybacillaceae</taxon>
        <taxon>Geobacillus</taxon>
    </lineage>
</organism>
<dbReference type="EMBL" id="LQYV01000133">
    <property type="protein sequence ID" value="KYD21492.1"/>
    <property type="molecule type" value="Genomic_DNA"/>
</dbReference>
<dbReference type="GO" id="GO:0020037">
    <property type="term" value="F:heme binding"/>
    <property type="evidence" value="ECO:0007669"/>
    <property type="project" value="InterPro"/>
</dbReference>
<evidence type="ECO:0000256" key="1">
    <source>
        <dbReference type="ARBA" id="ARBA00022617"/>
    </source>
</evidence>
<feature type="compositionally biased region" description="Polar residues" evidence="5">
    <location>
        <begin position="604"/>
        <end position="613"/>
    </location>
</feature>
<dbReference type="InterPro" id="IPR015943">
    <property type="entry name" value="WD40/YVTN_repeat-like_dom_sf"/>
</dbReference>
<keyword evidence="2 4" id="KW-0479">Metal-binding</keyword>
<dbReference type="InterPro" id="IPR009056">
    <property type="entry name" value="Cyt_c-like_dom"/>
</dbReference>
<dbReference type="GO" id="GO:0009055">
    <property type="term" value="F:electron transfer activity"/>
    <property type="evidence" value="ECO:0007669"/>
    <property type="project" value="InterPro"/>
</dbReference>